<accession>A0ABW0KCU8</accession>
<organism evidence="4 5">
    <name type="scientific">Paenibacillus aestuarii</name>
    <dbReference type="NCBI Taxonomy" id="516965"/>
    <lineage>
        <taxon>Bacteria</taxon>
        <taxon>Bacillati</taxon>
        <taxon>Bacillota</taxon>
        <taxon>Bacilli</taxon>
        <taxon>Bacillales</taxon>
        <taxon>Paenibacillaceae</taxon>
        <taxon>Paenibacillus</taxon>
    </lineage>
</organism>
<gene>
    <name evidence="4" type="ORF">ACFPOG_23450</name>
</gene>
<dbReference type="EMBL" id="JBHSMJ010000031">
    <property type="protein sequence ID" value="MFC5451195.1"/>
    <property type="molecule type" value="Genomic_DNA"/>
</dbReference>
<dbReference type="InterPro" id="IPR004995">
    <property type="entry name" value="Spore_Ger"/>
</dbReference>
<feature type="transmembrane region" description="Helical" evidence="3">
    <location>
        <begin position="336"/>
        <end position="354"/>
    </location>
</feature>
<sequence>MENLLHIMLKETELNVDLKVKPLQLGADCMWLVYFESVVNFQETIEFIWNSGITPSSPFSDICNHLTGNKWSESQMKELHQGRVAVLDTNGESAFSFQGKPTNLSRGINSPDTEYMPLAPAIAFTEPLAANIGLLRKAVNSQFLIAEGFTFAGDSTKKASIIYHAQRVDKELLKQIRSCLQQASNRELKNDQNLTQILGFNRLDIIPPYYKTELPLQATSSLMEGRVLLFIDGEPIAYVLPFLFNDLIALEWDKQLPLLIMLGLRCLRLLSLIIALLAPGLYVALVSVNPETLRIELALSVASSRIGIPLPTFLEMLLLIIVSEISIEATQRLPKVIGASVTLTSGIVLGTAIVDAKLVSSLVIIVLSISVTANFAFPNYLNSLIIRKMKIGILILSGMLGVFGMFAGFIAICFYVCGLERFGIPFMSFLDSRRLGQPSIK</sequence>
<evidence type="ECO:0000313" key="5">
    <source>
        <dbReference type="Proteomes" id="UP001596044"/>
    </source>
</evidence>
<dbReference type="Proteomes" id="UP001596044">
    <property type="component" value="Unassembled WGS sequence"/>
</dbReference>
<feature type="transmembrane region" description="Helical" evidence="3">
    <location>
        <begin position="360"/>
        <end position="381"/>
    </location>
</feature>
<proteinExistence type="inferred from homology"/>
<dbReference type="Pfam" id="PF03323">
    <property type="entry name" value="GerA"/>
    <property type="match status" value="1"/>
</dbReference>
<evidence type="ECO:0000256" key="2">
    <source>
        <dbReference type="ARBA" id="ARBA00023136"/>
    </source>
</evidence>
<feature type="transmembrane region" description="Helical" evidence="3">
    <location>
        <begin position="393"/>
        <end position="417"/>
    </location>
</feature>
<dbReference type="RefSeq" id="WP_270879590.1">
    <property type="nucleotide sequence ID" value="NZ_JAQFVF010000025.1"/>
</dbReference>
<comment type="similarity">
    <text evidence="1">Belongs to the GerABKA family.</text>
</comment>
<evidence type="ECO:0000256" key="1">
    <source>
        <dbReference type="ARBA" id="ARBA00005278"/>
    </source>
</evidence>
<keyword evidence="2 3" id="KW-0472">Membrane</keyword>
<keyword evidence="5" id="KW-1185">Reference proteome</keyword>
<reference evidence="5" key="1">
    <citation type="journal article" date="2019" name="Int. J. Syst. Evol. Microbiol.">
        <title>The Global Catalogue of Microorganisms (GCM) 10K type strain sequencing project: providing services to taxonomists for standard genome sequencing and annotation.</title>
        <authorList>
            <consortium name="The Broad Institute Genomics Platform"/>
            <consortium name="The Broad Institute Genome Sequencing Center for Infectious Disease"/>
            <person name="Wu L."/>
            <person name="Ma J."/>
        </authorList>
    </citation>
    <scope>NUCLEOTIDE SEQUENCE [LARGE SCALE GENOMIC DNA]</scope>
    <source>
        <strain evidence="5">KACC 11904</strain>
    </source>
</reference>
<dbReference type="PANTHER" id="PTHR22550">
    <property type="entry name" value="SPORE GERMINATION PROTEIN"/>
    <property type="match status" value="1"/>
</dbReference>
<evidence type="ECO:0000313" key="4">
    <source>
        <dbReference type="EMBL" id="MFC5451195.1"/>
    </source>
</evidence>
<evidence type="ECO:0000256" key="3">
    <source>
        <dbReference type="SAM" id="Phobius"/>
    </source>
</evidence>
<feature type="transmembrane region" description="Helical" evidence="3">
    <location>
        <begin position="308"/>
        <end position="327"/>
    </location>
</feature>
<protein>
    <submittedName>
        <fullName evidence="4">Spore germination protein</fullName>
    </submittedName>
</protein>
<dbReference type="InterPro" id="IPR050768">
    <property type="entry name" value="UPF0353/GerABKA_families"/>
</dbReference>
<keyword evidence="3" id="KW-0812">Transmembrane</keyword>
<dbReference type="PANTHER" id="PTHR22550:SF5">
    <property type="entry name" value="LEUCINE ZIPPER PROTEIN 4"/>
    <property type="match status" value="1"/>
</dbReference>
<keyword evidence="3" id="KW-1133">Transmembrane helix</keyword>
<name>A0ABW0KCU8_9BACL</name>
<feature type="transmembrane region" description="Helical" evidence="3">
    <location>
        <begin position="269"/>
        <end position="288"/>
    </location>
</feature>
<comment type="caution">
    <text evidence="4">The sequence shown here is derived from an EMBL/GenBank/DDBJ whole genome shotgun (WGS) entry which is preliminary data.</text>
</comment>